<evidence type="ECO:0000256" key="3">
    <source>
        <dbReference type="ARBA" id="ARBA00023125"/>
    </source>
</evidence>
<comment type="caution">
    <text evidence="9">The sequence shown here is derived from an EMBL/GenBank/DDBJ whole genome shotgun (WGS) entry which is preliminary data.</text>
</comment>
<comment type="subcellular location">
    <subcellularLocation>
        <location evidence="1 7">Nucleus</location>
    </subcellularLocation>
</comment>
<gene>
    <name evidence="9" type="ORF">B4U79_02934</name>
</gene>
<organism evidence="9 10">
    <name type="scientific">Dinothrombium tinctorium</name>
    <dbReference type="NCBI Taxonomy" id="1965070"/>
    <lineage>
        <taxon>Eukaryota</taxon>
        <taxon>Metazoa</taxon>
        <taxon>Ecdysozoa</taxon>
        <taxon>Arthropoda</taxon>
        <taxon>Chelicerata</taxon>
        <taxon>Arachnida</taxon>
        <taxon>Acari</taxon>
        <taxon>Acariformes</taxon>
        <taxon>Trombidiformes</taxon>
        <taxon>Prostigmata</taxon>
        <taxon>Anystina</taxon>
        <taxon>Parasitengona</taxon>
        <taxon>Trombidioidea</taxon>
        <taxon>Trombidiidae</taxon>
        <taxon>Dinothrombium</taxon>
    </lineage>
</organism>
<comment type="function">
    <text evidence="7">Component of the sequence-specific heterotrimeric transcription factor (NF-Y) which specifically recognizes a 5'-CCAAT-3' box motif found in the promoters of its target genes.</text>
</comment>
<keyword evidence="3 7" id="KW-0238">DNA-binding</keyword>
<dbReference type="PRINTS" id="PR00616">
    <property type="entry name" value="CCAATSUBUNTB"/>
</dbReference>
<evidence type="ECO:0000256" key="5">
    <source>
        <dbReference type="ARBA" id="ARBA00023163"/>
    </source>
</evidence>
<dbReference type="GO" id="GO:0016602">
    <property type="term" value="C:CCAAT-binding factor complex"/>
    <property type="evidence" value="ECO:0007669"/>
    <property type="project" value="InterPro"/>
</dbReference>
<dbReference type="AlphaFoldDB" id="A0A443QII4"/>
<sequence>MEYQNGVQSSGTNSEVIQSGQATASAASASQQQQQVIQVSQAAPAGIVSGQQLMVSALPQGQAIQQIQFIPIGLQGQQAGQPVIIQQPQSSGQIIQTSDGQTLVYQPVTVDGSNFVQTQGGQIIQIPGAAPQTSVQPASVAQNTQTVSSNATQGQAITIPNASGISAGNIVMVVPGAGGIQTVQRIPLPGPAELLEEEPLYVNAKQYHRILKRRQARAKLEADGRIPKERRKYLHESRHRHAMNRVRGEGGRFHSGSSKRDHLENLSSENGSPTGPITSDTQTSTDLDSSHQLLEVGY</sequence>
<comment type="similarity">
    <text evidence="7">Belongs to the NFYA/HAP2 subunit family.</text>
</comment>
<dbReference type="PROSITE" id="PS51152">
    <property type="entry name" value="NFYA_HAP2_2"/>
    <property type="match status" value="1"/>
</dbReference>
<dbReference type="InterPro" id="IPR001289">
    <property type="entry name" value="NFYA"/>
</dbReference>
<dbReference type="PANTHER" id="PTHR12632">
    <property type="entry name" value="TRANSCRIPTION FACTOR NF-Y ALPHA-RELATED"/>
    <property type="match status" value="1"/>
</dbReference>
<evidence type="ECO:0000256" key="8">
    <source>
        <dbReference type="SAM" id="MobiDB-lite"/>
    </source>
</evidence>
<reference evidence="9 10" key="1">
    <citation type="journal article" date="2018" name="Gigascience">
        <title>Genomes of trombidid mites reveal novel predicted allergens and laterally-transferred genes associated with secondary metabolism.</title>
        <authorList>
            <person name="Dong X."/>
            <person name="Chaisiri K."/>
            <person name="Xia D."/>
            <person name="Armstrong S.D."/>
            <person name="Fang Y."/>
            <person name="Donnelly M.J."/>
            <person name="Kadowaki T."/>
            <person name="McGarry J.W."/>
            <person name="Darby A.C."/>
            <person name="Makepeace B.L."/>
        </authorList>
    </citation>
    <scope>NUCLEOTIDE SEQUENCE [LARGE SCALE GENOMIC DNA]</scope>
    <source>
        <strain evidence="9">UoL-WK</strain>
    </source>
</reference>
<accession>A0A443QII4</accession>
<comment type="subunit">
    <text evidence="7">Heterotrimer.</text>
</comment>
<evidence type="ECO:0000313" key="10">
    <source>
        <dbReference type="Proteomes" id="UP000285301"/>
    </source>
</evidence>
<dbReference type="Proteomes" id="UP000285301">
    <property type="component" value="Unassembled WGS sequence"/>
</dbReference>
<feature type="compositionally biased region" description="Basic and acidic residues" evidence="8">
    <location>
        <begin position="246"/>
        <end position="264"/>
    </location>
</feature>
<keyword evidence="6 7" id="KW-0539">Nucleus</keyword>
<evidence type="ECO:0000256" key="7">
    <source>
        <dbReference type="RuleBase" id="RU367155"/>
    </source>
</evidence>
<dbReference type="SMART" id="SM00521">
    <property type="entry name" value="CBF"/>
    <property type="match status" value="1"/>
</dbReference>
<evidence type="ECO:0000256" key="6">
    <source>
        <dbReference type="ARBA" id="ARBA00023242"/>
    </source>
</evidence>
<keyword evidence="2 7" id="KW-0805">Transcription regulation</keyword>
<dbReference type="Pfam" id="PF02045">
    <property type="entry name" value="CBFB_NFYA"/>
    <property type="match status" value="1"/>
</dbReference>
<evidence type="ECO:0000256" key="1">
    <source>
        <dbReference type="ARBA" id="ARBA00004123"/>
    </source>
</evidence>
<evidence type="ECO:0000256" key="2">
    <source>
        <dbReference type="ARBA" id="ARBA00023015"/>
    </source>
</evidence>
<feature type="region of interest" description="Disordered" evidence="8">
    <location>
        <begin position="236"/>
        <end position="298"/>
    </location>
</feature>
<dbReference type="EMBL" id="NCKU01007194">
    <property type="protein sequence ID" value="RWS02819.1"/>
    <property type="molecule type" value="Genomic_DNA"/>
</dbReference>
<feature type="compositionally biased region" description="Polar residues" evidence="8">
    <location>
        <begin position="265"/>
        <end position="277"/>
    </location>
</feature>
<dbReference type="GO" id="GO:0003677">
    <property type="term" value="F:DNA binding"/>
    <property type="evidence" value="ECO:0007669"/>
    <property type="project" value="UniProtKB-KW"/>
</dbReference>
<proteinExistence type="inferred from homology"/>
<dbReference type="Gene3D" id="6.10.250.2430">
    <property type="match status" value="1"/>
</dbReference>
<keyword evidence="4" id="KW-0010">Activator</keyword>
<feature type="compositionally biased region" description="Low complexity" evidence="8">
    <location>
        <begin position="278"/>
        <end position="287"/>
    </location>
</feature>
<dbReference type="InterPro" id="IPR018362">
    <property type="entry name" value="CCAAT-binding_factor_CS"/>
</dbReference>
<dbReference type="OrthoDB" id="1097733at2759"/>
<protein>
    <recommendedName>
        <fullName evidence="7">Nuclear transcription factor Y subunit</fullName>
    </recommendedName>
</protein>
<evidence type="ECO:0000256" key="4">
    <source>
        <dbReference type="ARBA" id="ARBA00023159"/>
    </source>
</evidence>
<dbReference type="GO" id="GO:0003700">
    <property type="term" value="F:DNA-binding transcription factor activity"/>
    <property type="evidence" value="ECO:0007669"/>
    <property type="project" value="UniProtKB-UniRule"/>
</dbReference>
<dbReference type="PROSITE" id="PS00686">
    <property type="entry name" value="NFYA_HAP2_1"/>
    <property type="match status" value="1"/>
</dbReference>
<keyword evidence="5 7" id="KW-0804">Transcription</keyword>
<dbReference type="STRING" id="1965070.A0A443QII4"/>
<name>A0A443QII4_9ACAR</name>
<evidence type="ECO:0000313" key="9">
    <source>
        <dbReference type="EMBL" id="RWS02819.1"/>
    </source>
</evidence>
<keyword evidence="10" id="KW-1185">Reference proteome</keyword>